<evidence type="ECO:0008006" key="3">
    <source>
        <dbReference type="Google" id="ProtNLM"/>
    </source>
</evidence>
<proteinExistence type="predicted"/>
<accession>A0A848D8Y2</accession>
<gene>
    <name evidence="1" type="ORF">GIS02_00120</name>
</gene>
<comment type="caution">
    <text evidence="1">The sequence shown here is derived from an EMBL/GenBank/DDBJ whole genome shotgun (WGS) entry which is preliminary data.</text>
</comment>
<reference evidence="1" key="1">
    <citation type="journal article" date="2020" name="MBio">
        <title>'Candidatus Ethanoperedens,' a Thermophilic Genus of Archaea Mediating the Anaerobic Oxidation of Ethane.</title>
        <authorList>
            <person name="Hahn C.J."/>
            <person name="Laso-Perez R."/>
            <person name="Vulcano F."/>
            <person name="Vaziourakis K.M."/>
            <person name="Stokke R."/>
            <person name="Steen I.H."/>
            <person name="Teske A."/>
            <person name="Boetius A."/>
            <person name="Liebeke M."/>
            <person name="Amann R."/>
            <person name="Knittel K."/>
            <person name="Wegener G."/>
        </authorList>
    </citation>
    <scope>NUCLEOTIDE SEQUENCE</scope>
    <source>
        <strain evidence="1">GoM-Arc1-LC-WB58</strain>
    </source>
</reference>
<evidence type="ECO:0000313" key="1">
    <source>
        <dbReference type="EMBL" id="NMG82602.1"/>
    </source>
</evidence>
<dbReference type="Proteomes" id="UP000606580">
    <property type="component" value="Unassembled WGS sequence"/>
</dbReference>
<evidence type="ECO:0000313" key="2">
    <source>
        <dbReference type="Proteomes" id="UP000606580"/>
    </source>
</evidence>
<organism evidence="1 2">
    <name type="scientific">Candidatus Ethanoperedens thermophilum</name>
    <dbReference type="NCBI Taxonomy" id="2766897"/>
    <lineage>
        <taxon>Archaea</taxon>
        <taxon>Methanobacteriati</taxon>
        <taxon>Methanobacteriota</taxon>
        <taxon>Stenosarchaea group</taxon>
        <taxon>Methanomicrobia</taxon>
        <taxon>Methanosarcinales</taxon>
        <taxon>Methanosarcinales incertae sedis</taxon>
        <taxon>GOM Arc I cluster</taxon>
        <taxon>Candidatus Ethanoperedens</taxon>
    </lineage>
</organism>
<dbReference type="AlphaFoldDB" id="A0A848D8Y2"/>
<sequence>MRVRGGWFEVGGWTTRFVVAGVSQATVLPVQLRKGRDTYVYGQTSSGRYLFVVYLYLGKRVSRVVTARDMTKRERNLYIKR</sequence>
<name>A0A848D8Y2_9EURY</name>
<dbReference type="EMBL" id="WNEG01000008">
    <property type="protein sequence ID" value="NMG82602.1"/>
    <property type="molecule type" value="Genomic_DNA"/>
</dbReference>
<protein>
    <recommendedName>
        <fullName evidence="3">BrnT family toxin</fullName>
    </recommendedName>
</protein>